<dbReference type="RefSeq" id="WP_200808221.1">
    <property type="nucleotide sequence ID" value="NZ_FYEK01000071.1"/>
</dbReference>
<dbReference type="Proteomes" id="UP000197025">
    <property type="component" value="Unassembled WGS sequence"/>
</dbReference>
<evidence type="ECO:0000313" key="1">
    <source>
        <dbReference type="EMBL" id="SNB73775.1"/>
    </source>
</evidence>
<protein>
    <recommendedName>
        <fullName evidence="3">Type I-B CRISPR-associated protein Cas8b1/Cst1</fullName>
    </recommendedName>
</protein>
<name>A0A212RMR4_9CHLR</name>
<reference evidence="2" key="1">
    <citation type="submission" date="2017-06" db="EMBL/GenBank/DDBJ databases">
        <authorList>
            <person name="Varghese N."/>
            <person name="Submissions S."/>
        </authorList>
    </citation>
    <scope>NUCLEOTIDE SEQUENCE [LARGE SCALE GENOMIC DNA]</scope>
    <source>
        <strain evidence="2">JAD2</strain>
    </source>
</reference>
<organism evidence="1 2">
    <name type="scientific">Thermoflexus hugenholtzii JAD2</name>
    <dbReference type="NCBI Taxonomy" id="877466"/>
    <lineage>
        <taxon>Bacteria</taxon>
        <taxon>Bacillati</taxon>
        <taxon>Chloroflexota</taxon>
        <taxon>Thermoflexia</taxon>
        <taxon>Thermoflexales</taxon>
        <taxon>Thermoflexaceae</taxon>
        <taxon>Thermoflexus</taxon>
    </lineage>
</organism>
<sequence length="507" mass="57953">MKGRKAMTHASPGTIRLSLDRPTSNFWVDTGLVVLLGHFGEGEHPIDEVLEWLQGRLLQPTGNKGLYYDKATGEIREYDKMNWVYPTNLFIKVSGQAPKIKIDGQDYFEHPPRFELSLKLSKKPDICDICGDNAPLTNAAMWMYPFVVDPQKFGTFYPGTKRGLQLCARCALAGLAGYLGWLWKAQRNVLHFFIFHSSLRELKRLHEEILEPLRVGGGRGGTAPVAFAGPYLHETAWGLLLALFSHVRQSDQLSLEARQLLASLLGAVGADPPPAPITLYAVMGTPGQAFSMKAMREFSRLHRLYRLYESWIEHLRATGIETVRPHQRLVDIFRQFEAQQGQDLETIWRDRISWAILEFNDPSPFVEQFLYEARAREKNPRPLIWGTIEILNHYLKEVFDMDEQFQRTLAGFGHSLGSAAEQHNEMGLLYALRNAKNPEDFYRVLNDIQFRLQLTIPEALLRIERGERIAGVPWVRVKTLLSIYAMNAFLRKRVPQQEPSQSKEAQP</sequence>
<keyword evidence="2" id="KW-1185">Reference proteome</keyword>
<evidence type="ECO:0008006" key="3">
    <source>
        <dbReference type="Google" id="ProtNLM"/>
    </source>
</evidence>
<proteinExistence type="predicted"/>
<gene>
    <name evidence="1" type="ORF">SAMN02746019_00019710</name>
</gene>
<dbReference type="InParanoid" id="A0A212RMR4"/>
<accession>A0A212RMR4</accession>
<dbReference type="EMBL" id="FYEK01000071">
    <property type="protein sequence ID" value="SNB73775.1"/>
    <property type="molecule type" value="Genomic_DNA"/>
</dbReference>
<dbReference type="AlphaFoldDB" id="A0A212RMR4"/>
<evidence type="ECO:0000313" key="2">
    <source>
        <dbReference type="Proteomes" id="UP000197025"/>
    </source>
</evidence>